<evidence type="ECO:0000313" key="2">
    <source>
        <dbReference type="Proteomes" id="UP001596012"/>
    </source>
</evidence>
<dbReference type="InterPro" id="IPR035948">
    <property type="entry name" value="YwqG-like_sf"/>
</dbReference>
<dbReference type="Proteomes" id="UP001596012">
    <property type="component" value="Unassembled WGS sequence"/>
</dbReference>
<gene>
    <name evidence="1" type="ORF">ACFPH6_04730</name>
</gene>
<dbReference type="Gene3D" id="2.30.320.10">
    <property type="entry name" value="YwqG-like"/>
    <property type="match status" value="1"/>
</dbReference>
<proteinExistence type="predicted"/>
<organism evidence="1 2">
    <name type="scientific">Streptomyces xiangluensis</name>
    <dbReference type="NCBI Taxonomy" id="2665720"/>
    <lineage>
        <taxon>Bacteria</taxon>
        <taxon>Bacillati</taxon>
        <taxon>Actinomycetota</taxon>
        <taxon>Actinomycetes</taxon>
        <taxon>Kitasatosporales</taxon>
        <taxon>Streptomycetaceae</taxon>
        <taxon>Streptomyces</taxon>
    </lineage>
</organism>
<dbReference type="EMBL" id="JBHSFG010000010">
    <property type="protein sequence ID" value="MFC4463878.1"/>
    <property type="molecule type" value="Genomic_DNA"/>
</dbReference>
<sequence length="296" mass="32892">MDLYEAFRTAAIEQGVSSADVDAYLADGRPCLRLGPGPGPVAGWVGGLPVLPDGVAWPRADGRDHDVEAEPFPLAVTIDLAALPWEGLREALPFTLPATGLLQLFYLYSQDPRSRHCTGEEEALGFVRVVHVPDLGLAEQRAVPEYAHAEKWPVPVHERVELRAALRIDIPGFDPDYGIELPGLPADHPHAAVLKDLALRFLPVGPYWEGVQVGGHTWGEQWDCEDAIAAELAPPGEDSSSKAREERKQQVYREWLPLAQFSVQDEEYTNARLMIRREDLAAARFDRVRSYQEFTE</sequence>
<dbReference type="Pfam" id="PF09234">
    <property type="entry name" value="DUF1963"/>
    <property type="match status" value="1"/>
</dbReference>
<keyword evidence="2" id="KW-1185">Reference proteome</keyword>
<dbReference type="InterPro" id="IPR015315">
    <property type="entry name" value="DUF1963"/>
</dbReference>
<evidence type="ECO:0000313" key="1">
    <source>
        <dbReference type="EMBL" id="MFC4463878.1"/>
    </source>
</evidence>
<dbReference type="SUPFAM" id="SSF103032">
    <property type="entry name" value="Hypothetical protein YwqG"/>
    <property type="match status" value="1"/>
</dbReference>
<comment type="caution">
    <text evidence="1">The sequence shown here is derived from an EMBL/GenBank/DDBJ whole genome shotgun (WGS) entry which is preliminary data.</text>
</comment>
<name>A0ABV8YJ48_9ACTN</name>
<protein>
    <submittedName>
        <fullName evidence="1">DUF1963 domain-containing protein</fullName>
    </submittedName>
</protein>
<reference evidence="2" key="1">
    <citation type="journal article" date="2019" name="Int. J. Syst. Evol. Microbiol.">
        <title>The Global Catalogue of Microorganisms (GCM) 10K type strain sequencing project: providing services to taxonomists for standard genome sequencing and annotation.</title>
        <authorList>
            <consortium name="The Broad Institute Genomics Platform"/>
            <consortium name="The Broad Institute Genome Sequencing Center for Infectious Disease"/>
            <person name="Wu L."/>
            <person name="Ma J."/>
        </authorList>
    </citation>
    <scope>NUCLEOTIDE SEQUENCE [LARGE SCALE GENOMIC DNA]</scope>
    <source>
        <strain evidence="2">DT43</strain>
    </source>
</reference>
<accession>A0ABV8YJ48</accession>
<dbReference type="RefSeq" id="WP_386337632.1">
    <property type="nucleotide sequence ID" value="NZ_JBHSFG010000010.1"/>
</dbReference>